<reference evidence="1 2" key="1">
    <citation type="journal article" date="2018" name="Nat. Biotechnol.">
        <title>A standardized bacterial taxonomy based on genome phylogeny substantially revises the tree of life.</title>
        <authorList>
            <person name="Parks D.H."/>
            <person name="Chuvochina M."/>
            <person name="Waite D.W."/>
            <person name="Rinke C."/>
            <person name="Skarshewski A."/>
            <person name="Chaumeil P.A."/>
            <person name="Hugenholtz P."/>
        </authorList>
    </citation>
    <scope>NUCLEOTIDE SEQUENCE [LARGE SCALE GENOMIC DNA]</scope>
    <source>
        <strain evidence="1">UBA8672</strain>
    </source>
</reference>
<dbReference type="Proteomes" id="UP000262325">
    <property type="component" value="Unassembled WGS sequence"/>
</dbReference>
<proteinExistence type="predicted"/>
<dbReference type="RefSeq" id="WP_273266015.1">
    <property type="nucleotide sequence ID" value="NZ_JAAZVV010000047.1"/>
</dbReference>
<evidence type="ECO:0000313" key="2">
    <source>
        <dbReference type="Proteomes" id="UP000262325"/>
    </source>
</evidence>
<evidence type="ECO:0000313" key="1">
    <source>
        <dbReference type="EMBL" id="HCW92937.1"/>
    </source>
</evidence>
<organism evidence="1 2">
    <name type="scientific">Flexistipes sinusarabici</name>
    <dbReference type="NCBI Taxonomy" id="2352"/>
    <lineage>
        <taxon>Bacteria</taxon>
        <taxon>Pseudomonadati</taxon>
        <taxon>Deferribacterota</taxon>
        <taxon>Deferribacteres</taxon>
        <taxon>Deferribacterales</taxon>
        <taxon>Flexistipitaceae</taxon>
        <taxon>Flexistipes</taxon>
    </lineage>
</organism>
<name>A0A3D5QAS6_FLESI</name>
<accession>A0A3D5QAS6</accession>
<comment type="caution">
    <text evidence="1">The sequence shown here is derived from an EMBL/GenBank/DDBJ whole genome shotgun (WGS) entry which is preliminary data.</text>
</comment>
<dbReference type="AlphaFoldDB" id="A0A3D5QAS6"/>
<dbReference type="EMBL" id="DPPF01000091">
    <property type="protein sequence ID" value="HCW92937.1"/>
    <property type="molecule type" value="Genomic_DNA"/>
</dbReference>
<protein>
    <submittedName>
        <fullName evidence="1">Uncharacterized protein</fullName>
    </submittedName>
</protein>
<sequence length="169" mass="19663">MPLFADASKRDISFLESEFLTYLLARFFISDNSVDIGERSYYFVPVKNIVLSSASSGEKISIETDKFDACKELYIALKSSKSVTLLQMELKNENINLEICLKTDPVRITKVKAPKSLAEEQMDKIVERKLYVSTVFAFFDQMVCDFVNLRIEREWYDFVEKFRNFLKSV</sequence>
<gene>
    <name evidence="1" type="ORF">DHM44_04570</name>
</gene>